<feature type="region of interest" description="Disordered" evidence="2">
    <location>
        <begin position="288"/>
        <end position="331"/>
    </location>
</feature>
<gene>
    <name evidence="3" type="ORF">ACMD2_00982</name>
</gene>
<accession>A0A199UWZ9</accession>
<keyword evidence="1" id="KW-0175">Coiled coil</keyword>
<comment type="caution">
    <text evidence="3">The sequence shown here is derived from an EMBL/GenBank/DDBJ whole genome shotgun (WGS) entry which is preliminary data.</text>
</comment>
<evidence type="ECO:0000313" key="4">
    <source>
        <dbReference type="Proteomes" id="UP000092600"/>
    </source>
</evidence>
<dbReference type="GO" id="GO:0008356">
    <property type="term" value="P:asymmetric cell division"/>
    <property type="evidence" value="ECO:0007669"/>
    <property type="project" value="InterPro"/>
</dbReference>
<feature type="compositionally biased region" description="Low complexity" evidence="2">
    <location>
        <begin position="23"/>
        <end position="35"/>
    </location>
</feature>
<protein>
    <submittedName>
        <fullName evidence="3">Protein POLAR LOCALIZATION DURING ASYMMETRIC DIVISION AND REDISTRIBUTION</fullName>
    </submittedName>
</protein>
<evidence type="ECO:0000256" key="1">
    <source>
        <dbReference type="SAM" id="Coils"/>
    </source>
</evidence>
<dbReference type="AlphaFoldDB" id="A0A199UWZ9"/>
<feature type="compositionally biased region" description="Polar residues" evidence="2">
    <location>
        <begin position="300"/>
        <end position="310"/>
    </location>
</feature>
<dbReference type="InterPro" id="IPR040348">
    <property type="entry name" value="POLAR-like"/>
</dbReference>
<dbReference type="PANTHER" id="PTHR33476">
    <property type="entry name" value="EMB|CAB62613.1"/>
    <property type="match status" value="1"/>
</dbReference>
<evidence type="ECO:0000256" key="2">
    <source>
        <dbReference type="SAM" id="MobiDB-lite"/>
    </source>
</evidence>
<feature type="compositionally biased region" description="Basic and acidic residues" evidence="2">
    <location>
        <begin position="316"/>
        <end position="328"/>
    </location>
</feature>
<dbReference type="PANTHER" id="PTHR33476:SF22">
    <property type="entry name" value="PROTEIN POLAR LOCALIZATION DURING ASYMMETRIC DIVISION AND REDISTRIBUTION"/>
    <property type="match status" value="1"/>
</dbReference>
<proteinExistence type="predicted"/>
<name>A0A199UWZ9_ANACO</name>
<feature type="region of interest" description="Disordered" evidence="2">
    <location>
        <begin position="1"/>
        <end position="35"/>
    </location>
</feature>
<evidence type="ECO:0000313" key="3">
    <source>
        <dbReference type="EMBL" id="OAY69342.1"/>
    </source>
</evidence>
<organism evidence="3 4">
    <name type="scientific">Ananas comosus</name>
    <name type="common">Pineapple</name>
    <name type="synonym">Ananas ananas</name>
    <dbReference type="NCBI Taxonomy" id="4615"/>
    <lineage>
        <taxon>Eukaryota</taxon>
        <taxon>Viridiplantae</taxon>
        <taxon>Streptophyta</taxon>
        <taxon>Embryophyta</taxon>
        <taxon>Tracheophyta</taxon>
        <taxon>Spermatophyta</taxon>
        <taxon>Magnoliopsida</taxon>
        <taxon>Liliopsida</taxon>
        <taxon>Poales</taxon>
        <taxon>Bromeliaceae</taxon>
        <taxon>Bromelioideae</taxon>
        <taxon>Ananas</taxon>
    </lineage>
</organism>
<feature type="coiled-coil region" evidence="1">
    <location>
        <begin position="336"/>
        <end position="375"/>
    </location>
</feature>
<reference evidence="3 4" key="1">
    <citation type="journal article" date="2016" name="DNA Res.">
        <title>The draft genome of MD-2 pineapple using hybrid error correction of long reads.</title>
        <authorList>
            <person name="Redwan R.M."/>
            <person name="Saidin A."/>
            <person name="Kumar S.V."/>
        </authorList>
    </citation>
    <scope>NUCLEOTIDE SEQUENCE [LARGE SCALE GENOMIC DNA]</scope>
    <source>
        <strain evidence="4">cv. MD2</strain>
        <tissue evidence="3">Leaf</tissue>
    </source>
</reference>
<feature type="region of interest" description="Disordered" evidence="2">
    <location>
        <begin position="81"/>
        <end position="143"/>
    </location>
</feature>
<sequence length="396" mass="43257">MDVDDDAIMESERRRRRGSELVLASPSPSSKYSPRSLLSRLLLLLPLRRASPSSAAAGIGGGGGGGSEGFGCRVRIPGYCSGGKETREKGNGEGDGGDDDDEEEEEGEGGVEVRVPCDRDRAAEIEGGGVGSGESRSKEISISSGHKPEDVCLTLGIGVSLVFLLTKSATELNKITELRRQIEMLLVDIKNQMRKKNVSFSIEESNNAPMTGSSSFGNINRGDSVDYQEDGSSCCLETVHCAFNPSTNPNCGSIRVNQSSIGMDQIEAELEVELELLQFSLNAKNSVQLPPHGESEPENGKSNLSESLSWSCGDDSEVKEQKAEEKESIPNCGVSAHELERRLHELLETRQQERIRELESALACAENNLREKEREIYWWRDTARLVSQHKDEALLR</sequence>
<feature type="compositionally biased region" description="Basic and acidic residues" evidence="2">
    <location>
        <begin position="115"/>
        <end position="124"/>
    </location>
</feature>
<dbReference type="EMBL" id="LSRQ01004444">
    <property type="protein sequence ID" value="OAY69342.1"/>
    <property type="molecule type" value="Genomic_DNA"/>
</dbReference>
<dbReference type="Proteomes" id="UP000092600">
    <property type="component" value="Unassembled WGS sequence"/>
</dbReference>
<dbReference type="STRING" id="4615.A0A199UWZ9"/>
<feature type="compositionally biased region" description="Acidic residues" evidence="2">
    <location>
        <begin position="95"/>
        <end position="109"/>
    </location>
</feature>